<keyword evidence="7" id="KW-1185">Reference proteome</keyword>
<dbReference type="PANTHER" id="PTHR48078:SF9">
    <property type="entry name" value="D-SERINE DEHYDRATASE"/>
    <property type="match status" value="1"/>
</dbReference>
<dbReference type="GO" id="GO:0008721">
    <property type="term" value="F:D-serine ammonia-lyase activity"/>
    <property type="evidence" value="ECO:0007669"/>
    <property type="project" value="UniProtKB-EC"/>
</dbReference>
<dbReference type="Pfam" id="PF00291">
    <property type="entry name" value="PALP"/>
    <property type="match status" value="1"/>
</dbReference>
<dbReference type="GO" id="GO:0036088">
    <property type="term" value="P:D-serine catabolic process"/>
    <property type="evidence" value="ECO:0007669"/>
    <property type="project" value="TreeGrafter"/>
</dbReference>
<organism evidence="6 7">
    <name type="scientific">Aerococcus agrisoli</name>
    <dbReference type="NCBI Taxonomy" id="2487350"/>
    <lineage>
        <taxon>Bacteria</taxon>
        <taxon>Bacillati</taxon>
        <taxon>Bacillota</taxon>
        <taxon>Bacilli</taxon>
        <taxon>Lactobacillales</taxon>
        <taxon>Aerococcaceae</taxon>
        <taxon>Aerococcus</taxon>
    </lineage>
</organism>
<dbReference type="GO" id="GO:0030170">
    <property type="term" value="F:pyridoxal phosphate binding"/>
    <property type="evidence" value="ECO:0007669"/>
    <property type="project" value="InterPro"/>
</dbReference>
<dbReference type="InterPro" id="IPR050147">
    <property type="entry name" value="Ser/Thr_Dehydratase"/>
</dbReference>
<feature type="domain" description="Tryptophan synthase beta chain-like PALP" evidence="5">
    <location>
        <begin position="103"/>
        <end position="397"/>
    </location>
</feature>
<dbReference type="HAMAP" id="MF_01030">
    <property type="entry name" value="D_Ser_dehydrat"/>
    <property type="match status" value="1"/>
</dbReference>
<keyword evidence="3 4" id="KW-0456">Lyase</keyword>
<evidence type="ECO:0000256" key="1">
    <source>
        <dbReference type="ARBA" id="ARBA00001933"/>
    </source>
</evidence>
<dbReference type="PANTHER" id="PTHR48078">
    <property type="entry name" value="THREONINE DEHYDRATASE, MITOCHONDRIAL-RELATED"/>
    <property type="match status" value="1"/>
</dbReference>
<dbReference type="EC" id="4.3.1.18" evidence="4"/>
<evidence type="ECO:0000259" key="5">
    <source>
        <dbReference type="Pfam" id="PF00291"/>
    </source>
</evidence>
<dbReference type="NCBIfam" id="TIGR02035">
    <property type="entry name" value="D_Ser_am_lyase"/>
    <property type="match status" value="1"/>
</dbReference>
<comment type="cofactor">
    <cofactor evidence="1 4">
        <name>pyridoxal 5'-phosphate</name>
        <dbReference type="ChEBI" id="CHEBI:597326"/>
    </cofactor>
</comment>
<comment type="caution">
    <text evidence="6">The sequence shown here is derived from an EMBL/GenBank/DDBJ whole genome shotgun (WGS) entry which is preliminary data.</text>
</comment>
<dbReference type="Proteomes" id="UP000273977">
    <property type="component" value="Unassembled WGS sequence"/>
</dbReference>
<comment type="similarity">
    <text evidence="4">Belongs to the serine/threonine dehydratase family. DsdA subfamily.</text>
</comment>
<evidence type="ECO:0000313" key="6">
    <source>
        <dbReference type="EMBL" id="RPA59848.1"/>
    </source>
</evidence>
<dbReference type="Gene3D" id="3.40.50.1100">
    <property type="match status" value="2"/>
</dbReference>
<protein>
    <recommendedName>
        <fullName evidence="4">Probable D-serine dehydratase</fullName>
        <ecNumber evidence="4">4.3.1.18</ecNumber>
    </recommendedName>
    <alternativeName>
        <fullName evidence="4">D-serine deaminase</fullName>
        <shortName evidence="4">DSD</shortName>
    </alternativeName>
</protein>
<comment type="catalytic activity">
    <reaction evidence="4">
        <text>D-serine = pyruvate + NH4(+)</text>
        <dbReference type="Rhea" id="RHEA:13977"/>
        <dbReference type="ChEBI" id="CHEBI:15361"/>
        <dbReference type="ChEBI" id="CHEBI:28938"/>
        <dbReference type="ChEBI" id="CHEBI:35247"/>
        <dbReference type="EC" id="4.3.1.18"/>
    </reaction>
</comment>
<dbReference type="OrthoDB" id="9780546at2"/>
<dbReference type="RefSeq" id="WP_123780392.1">
    <property type="nucleotide sequence ID" value="NZ_RKMG01000018.1"/>
</dbReference>
<feature type="modified residue" description="N6-(pyridoxal phosphate)lysine" evidence="4">
    <location>
        <position position="120"/>
    </location>
</feature>
<sequence length="450" mass="50287">MSAKITDARFEQDNERILGDIRDRKPVLWLNDHHIPFKNLKGQLDVSVLDIKDAEARLKRFAPFIQTVFEDTKALDGLIESPISEISDFKSTLEDVYEFSFPGKFLLKRDDLLPIAGTIKARGAIYEVLHHAEALAFEEGLLNSYEDDYTQFASPAFQDFFKQYTVVVGTTGNLGISSGVMSAKIGFNVQVHMSHEAKQWKKDYLRSHGVQVFEHKTNFTEAVNKGRQAAETDPYAYFIDDEHSIQLFLGYTTAGSRVKQQLIDQDIVVDEDHPLMVYLPCGVGGSPGGVTYGLKQIYGDNVHCFFAQPTHVPSMLLGLISQKFAEISVYDFGIDGLTVMDGLAVPRTSQIVAELMQNIFNGGYTLTDEEANRMLSTLKDVEDIFVEPAATAGLVGPERLFNTEAGRKYLEAHDLTDKIDNMTHIAWATGGSMVPEDEQELFYQNGLKAK</sequence>
<dbReference type="AlphaFoldDB" id="A0A3N4GD78"/>
<dbReference type="EMBL" id="RKMG01000018">
    <property type="protein sequence ID" value="RPA59848.1"/>
    <property type="molecule type" value="Genomic_DNA"/>
</dbReference>
<gene>
    <name evidence="4" type="primary">dsdA</name>
    <name evidence="6" type="ORF">EF384_06390</name>
</gene>
<evidence type="ECO:0000256" key="4">
    <source>
        <dbReference type="HAMAP-Rule" id="MF_01030"/>
    </source>
</evidence>
<dbReference type="GO" id="GO:0016836">
    <property type="term" value="F:hydro-lyase activity"/>
    <property type="evidence" value="ECO:0007669"/>
    <property type="project" value="UniProtKB-UniRule"/>
</dbReference>
<dbReference type="InterPro" id="IPR011780">
    <property type="entry name" value="D_Ser_am_lyase"/>
</dbReference>
<dbReference type="InterPro" id="IPR036052">
    <property type="entry name" value="TrpB-like_PALP_sf"/>
</dbReference>
<evidence type="ECO:0000313" key="7">
    <source>
        <dbReference type="Proteomes" id="UP000273977"/>
    </source>
</evidence>
<reference evidence="6 7" key="1">
    <citation type="submission" date="2018-11" db="EMBL/GenBank/DDBJ databases">
        <title>Aerococcus sp. SJQ22, whole genome shotgun sequence.</title>
        <authorList>
            <person name="Sun L."/>
            <person name="Gao X."/>
            <person name="Chen W."/>
            <person name="Huang K."/>
        </authorList>
    </citation>
    <scope>NUCLEOTIDE SEQUENCE [LARGE SCALE GENOMIC DNA]</scope>
    <source>
        <strain evidence="6 7">SJQ22</strain>
    </source>
</reference>
<keyword evidence="2 4" id="KW-0663">Pyridoxal phosphate</keyword>
<name>A0A3N4GD78_9LACT</name>
<dbReference type="InterPro" id="IPR001926">
    <property type="entry name" value="TrpB-like_PALP"/>
</dbReference>
<accession>A0A3N4GD78</accession>
<dbReference type="NCBIfam" id="NF002823">
    <property type="entry name" value="PRK02991.1"/>
    <property type="match status" value="1"/>
</dbReference>
<evidence type="ECO:0000256" key="3">
    <source>
        <dbReference type="ARBA" id="ARBA00023239"/>
    </source>
</evidence>
<dbReference type="SUPFAM" id="SSF53686">
    <property type="entry name" value="Tryptophan synthase beta subunit-like PLP-dependent enzymes"/>
    <property type="match status" value="1"/>
</dbReference>
<proteinExistence type="inferred from homology"/>
<dbReference type="GO" id="GO:0009097">
    <property type="term" value="P:isoleucine biosynthetic process"/>
    <property type="evidence" value="ECO:0007669"/>
    <property type="project" value="TreeGrafter"/>
</dbReference>
<evidence type="ECO:0000256" key="2">
    <source>
        <dbReference type="ARBA" id="ARBA00022898"/>
    </source>
</evidence>